<comment type="caution">
    <text evidence="1">The sequence shown here is derived from an EMBL/GenBank/DDBJ whole genome shotgun (WGS) entry which is preliminary data.</text>
</comment>
<accession>A0ACC0FR08</accession>
<evidence type="ECO:0000313" key="1">
    <source>
        <dbReference type="EMBL" id="KAI7990542.1"/>
    </source>
</evidence>
<name>A0ACC0FR08_9ERIC</name>
<protein>
    <submittedName>
        <fullName evidence="1">F-box protein</fullName>
    </submittedName>
</protein>
<reference evidence="1 2" key="1">
    <citation type="journal article" date="2022" name="Plant J.">
        <title>Chromosome-level genome of Camellia lanceoleosa provides a valuable resource for understanding genome evolution and self-incompatibility.</title>
        <authorList>
            <person name="Gong W."/>
            <person name="Xiao S."/>
            <person name="Wang L."/>
            <person name="Liao Z."/>
            <person name="Chang Y."/>
            <person name="Mo W."/>
            <person name="Hu G."/>
            <person name="Li W."/>
            <person name="Zhao G."/>
            <person name="Zhu H."/>
            <person name="Hu X."/>
            <person name="Ji K."/>
            <person name="Xiang X."/>
            <person name="Song Q."/>
            <person name="Yuan D."/>
            <person name="Jin S."/>
            <person name="Zhang L."/>
        </authorList>
    </citation>
    <scope>NUCLEOTIDE SEQUENCE [LARGE SCALE GENOMIC DNA]</scope>
    <source>
        <strain evidence="1">SQ_2022a</strain>
    </source>
</reference>
<organism evidence="1 2">
    <name type="scientific">Camellia lanceoleosa</name>
    <dbReference type="NCBI Taxonomy" id="1840588"/>
    <lineage>
        <taxon>Eukaryota</taxon>
        <taxon>Viridiplantae</taxon>
        <taxon>Streptophyta</taxon>
        <taxon>Embryophyta</taxon>
        <taxon>Tracheophyta</taxon>
        <taxon>Spermatophyta</taxon>
        <taxon>Magnoliopsida</taxon>
        <taxon>eudicotyledons</taxon>
        <taxon>Gunneridae</taxon>
        <taxon>Pentapetalae</taxon>
        <taxon>asterids</taxon>
        <taxon>Ericales</taxon>
        <taxon>Theaceae</taxon>
        <taxon>Camellia</taxon>
    </lineage>
</organism>
<gene>
    <name evidence="1" type="ORF">LOK49_LG12G02502</name>
</gene>
<keyword evidence="2" id="KW-1185">Reference proteome</keyword>
<evidence type="ECO:0000313" key="2">
    <source>
        <dbReference type="Proteomes" id="UP001060215"/>
    </source>
</evidence>
<dbReference type="EMBL" id="CM045770">
    <property type="protein sequence ID" value="KAI7990542.1"/>
    <property type="molecule type" value="Genomic_DNA"/>
</dbReference>
<sequence>MEDGNEENKDDVDELEDEVDGNDDVAHDHREGHAGMVASATDALFSSFVFGTTSWLLVQMFGCFTIWKCLLGGVLVSKKLMMVDWSQLPYDIIRLIAIRLNAVEDFLSFSFVCHSWRSFYLTKSWTPGPQIPWLMLSDNENSDIRSFFSLYKNKVYELELPEARGRRCWGSPHGWIVIIGSDLEIRLLNPFSRACINLPPQSTFDGQFDFHSAWYQFIDKAIIIKKSNESHTIEEEFLVMVIYGPYQDLAFSRPGYTSWVNVEVSSYFRFLDVVLFNDQIFALCYVGDLVVIEIDAPGPPTVLYIAPPPHQLAWEKLYLVESSGDLLMVYRYEYVTLSGYPSLTQFEVYKFDLSMREWTKLEDLGNMALFVGDNYSMSVSSSNIFNCECNKIYFITDTVEQWWSYNESFIGRDVGMYCMVDGTVEPFFFGADYPSYYSCPIWVMPSLS</sequence>
<dbReference type="Proteomes" id="UP001060215">
    <property type="component" value="Chromosome 13"/>
</dbReference>
<proteinExistence type="predicted"/>